<accession>A0A084GXI6</accession>
<dbReference type="STRING" id="246786.GS18_0213230"/>
<reference evidence="3 4" key="1">
    <citation type="journal article" date="2005" name="Int. J. Syst. Evol. Microbiol.">
        <title>Bacillus cibi sp. nov., isolated from jeotgal, a traditional Korean fermented seafood.</title>
        <authorList>
            <person name="Yoon J.H."/>
            <person name="Lee C.H."/>
            <person name="Oh T.K."/>
        </authorList>
    </citation>
    <scope>NUCLEOTIDE SEQUENCE [LARGE SCALE GENOMIC DNA]</scope>
    <source>
        <strain evidence="3 4">DSM 16189</strain>
    </source>
</reference>
<gene>
    <name evidence="3" type="ORF">GS18_0213230</name>
</gene>
<dbReference type="EMBL" id="JNVC02000005">
    <property type="protein sequence ID" value="KEZ52048.1"/>
    <property type="molecule type" value="Genomic_DNA"/>
</dbReference>
<keyword evidence="1" id="KW-0520">NAD</keyword>
<evidence type="ECO:0000259" key="2">
    <source>
        <dbReference type="Pfam" id="PF01370"/>
    </source>
</evidence>
<evidence type="ECO:0000313" key="3">
    <source>
        <dbReference type="EMBL" id="KEZ52048.1"/>
    </source>
</evidence>
<keyword evidence="4" id="KW-1185">Reference proteome</keyword>
<sequence>MKVLITGGAGFIGSHLAIRLLKEGMHPVLIDHLSEELPHARKEYQLKQVFKTGPAAYYNCSFLEREKVSAIMEKEKPHAVVHLGGLAGVIPSLKDPSAYIKTNIDGTNNVLACAAEQNVKHVIFASSSSVYGEQAGVPLSEDMATGRVLSPYAASKAGAEALCHSYRHMYGFQMNILRFFTVYGPWGRPDMAFATFIRKLFHNEPITIYGQGTGRDYTYIDDIVSGILLTLKSKESDVYNLGSGRPVLMSEVVDEIKHHFPNVKLLQKEARIGDVTSTWADVSKARVKLGYDPAVSFKKGFEETVAWAKEHSDLI</sequence>
<feature type="domain" description="NAD-dependent epimerase/dehydratase" evidence="2">
    <location>
        <begin position="3"/>
        <end position="242"/>
    </location>
</feature>
<dbReference type="PRINTS" id="PR01713">
    <property type="entry name" value="NUCEPIMERASE"/>
</dbReference>
<evidence type="ECO:0000256" key="1">
    <source>
        <dbReference type="ARBA" id="ARBA00023027"/>
    </source>
</evidence>
<dbReference type="InterPro" id="IPR001509">
    <property type="entry name" value="Epimerase_deHydtase"/>
</dbReference>
<dbReference type="AlphaFoldDB" id="A0A084GXI6"/>
<evidence type="ECO:0000313" key="4">
    <source>
        <dbReference type="Proteomes" id="UP000028549"/>
    </source>
</evidence>
<dbReference type="PANTHER" id="PTHR43574">
    <property type="entry name" value="EPIMERASE-RELATED"/>
    <property type="match status" value="1"/>
</dbReference>
<name>A0A084GXI6_METID</name>
<dbReference type="Proteomes" id="UP000028549">
    <property type="component" value="Unassembled WGS sequence"/>
</dbReference>
<dbReference type="InterPro" id="IPR020904">
    <property type="entry name" value="Sc_DH/Rdtase_CS"/>
</dbReference>
<proteinExistence type="predicted"/>
<comment type="caution">
    <text evidence="3">The sequence shown here is derived from an EMBL/GenBank/DDBJ whole genome shotgun (WGS) entry which is preliminary data.</text>
</comment>
<dbReference type="PROSITE" id="PS00061">
    <property type="entry name" value="ADH_SHORT"/>
    <property type="match status" value="1"/>
</dbReference>
<dbReference type="OrthoDB" id="9811743at2"/>
<dbReference type="RefSeq" id="WP_029566906.1">
    <property type="nucleotide sequence ID" value="NZ_JNVC02000005.1"/>
</dbReference>
<organism evidence="3 4">
    <name type="scientific">Metabacillus indicus</name>
    <name type="common">Bacillus indicus</name>
    <dbReference type="NCBI Taxonomy" id="246786"/>
    <lineage>
        <taxon>Bacteria</taxon>
        <taxon>Bacillati</taxon>
        <taxon>Bacillota</taxon>
        <taxon>Bacilli</taxon>
        <taxon>Bacillales</taxon>
        <taxon>Bacillaceae</taxon>
        <taxon>Metabacillus</taxon>
    </lineage>
</organism>
<dbReference type="InterPro" id="IPR036291">
    <property type="entry name" value="NAD(P)-bd_dom_sf"/>
</dbReference>
<dbReference type="Gene3D" id="3.40.50.720">
    <property type="entry name" value="NAD(P)-binding Rossmann-like Domain"/>
    <property type="match status" value="1"/>
</dbReference>
<dbReference type="Pfam" id="PF01370">
    <property type="entry name" value="Epimerase"/>
    <property type="match status" value="1"/>
</dbReference>
<dbReference type="SUPFAM" id="SSF51735">
    <property type="entry name" value="NAD(P)-binding Rossmann-fold domains"/>
    <property type="match status" value="1"/>
</dbReference>
<protein>
    <submittedName>
        <fullName evidence="3">UDP-glucose 4-epimerase</fullName>
    </submittedName>
</protein>